<feature type="compositionally biased region" description="Polar residues" evidence="1">
    <location>
        <begin position="641"/>
        <end position="663"/>
    </location>
</feature>
<name>A0AAW1S3E8_9CHLO</name>
<dbReference type="AlphaFoldDB" id="A0AAW1S3E8"/>
<evidence type="ECO:0000313" key="4">
    <source>
        <dbReference type="EMBL" id="KAK9840352.1"/>
    </source>
</evidence>
<feature type="compositionally biased region" description="Polar residues" evidence="1">
    <location>
        <begin position="599"/>
        <end position="609"/>
    </location>
</feature>
<feature type="compositionally biased region" description="Basic and acidic residues" evidence="1">
    <location>
        <begin position="436"/>
        <end position="445"/>
    </location>
</feature>
<feature type="region of interest" description="Disordered" evidence="1">
    <location>
        <begin position="591"/>
        <end position="663"/>
    </location>
</feature>
<feature type="compositionally biased region" description="Polar residues" evidence="1">
    <location>
        <begin position="702"/>
        <end position="724"/>
    </location>
</feature>
<evidence type="ECO:0000313" key="5">
    <source>
        <dbReference type="Proteomes" id="UP001438707"/>
    </source>
</evidence>
<dbReference type="GO" id="GO:0010468">
    <property type="term" value="P:regulation of gene expression"/>
    <property type="evidence" value="ECO:0007669"/>
    <property type="project" value="TreeGrafter"/>
</dbReference>
<proteinExistence type="predicted"/>
<evidence type="ECO:0000256" key="1">
    <source>
        <dbReference type="SAM" id="MobiDB-lite"/>
    </source>
</evidence>
<feature type="domain" description="JmjN" evidence="2">
    <location>
        <begin position="48"/>
        <end position="89"/>
    </location>
</feature>
<feature type="domain" description="JmjC" evidence="3">
    <location>
        <begin position="209"/>
        <end position="372"/>
    </location>
</feature>
<dbReference type="SUPFAM" id="SSF51197">
    <property type="entry name" value="Clavaminate synthase-like"/>
    <property type="match status" value="1"/>
</dbReference>
<feature type="compositionally biased region" description="Polar residues" evidence="1">
    <location>
        <begin position="465"/>
        <end position="493"/>
    </location>
</feature>
<dbReference type="SMART" id="SM00545">
    <property type="entry name" value="JmjN"/>
    <property type="match status" value="1"/>
</dbReference>
<dbReference type="PANTHER" id="PTHR10694">
    <property type="entry name" value="LYSINE-SPECIFIC DEMETHYLASE"/>
    <property type="match status" value="1"/>
</dbReference>
<dbReference type="InterPro" id="IPR003349">
    <property type="entry name" value="JmjN"/>
</dbReference>
<feature type="compositionally biased region" description="Low complexity" evidence="1">
    <location>
        <begin position="747"/>
        <end position="762"/>
    </location>
</feature>
<feature type="compositionally biased region" description="Low complexity" evidence="1">
    <location>
        <begin position="446"/>
        <end position="456"/>
    </location>
</feature>
<dbReference type="PROSITE" id="PS51183">
    <property type="entry name" value="JMJN"/>
    <property type="match status" value="1"/>
</dbReference>
<evidence type="ECO:0000259" key="3">
    <source>
        <dbReference type="PROSITE" id="PS51184"/>
    </source>
</evidence>
<feature type="region of interest" description="Disordered" evidence="1">
    <location>
        <begin position="429"/>
        <end position="495"/>
    </location>
</feature>
<organism evidence="4 5">
    <name type="scientific">Apatococcus lobatus</name>
    <dbReference type="NCBI Taxonomy" id="904363"/>
    <lineage>
        <taxon>Eukaryota</taxon>
        <taxon>Viridiplantae</taxon>
        <taxon>Chlorophyta</taxon>
        <taxon>core chlorophytes</taxon>
        <taxon>Trebouxiophyceae</taxon>
        <taxon>Chlorellales</taxon>
        <taxon>Chlorellaceae</taxon>
        <taxon>Apatococcus</taxon>
    </lineage>
</organism>
<dbReference type="GO" id="GO:0005634">
    <property type="term" value="C:nucleus"/>
    <property type="evidence" value="ECO:0007669"/>
    <property type="project" value="TreeGrafter"/>
</dbReference>
<dbReference type="InterPro" id="IPR004198">
    <property type="entry name" value="Znf_C5HC2"/>
</dbReference>
<accession>A0AAW1S3E8</accession>
<sequence>MAEGVRRTGRNRRPAPKLDVGGDDRAREQALRKSLLEVQRVVHEAAAAPVCYPTEEEWRDFYSYIETISPLGLAHGIVKIVPPPSMRDTPDGAQFAEQMLRQPSSFPVRRQEIHRLQEGIGFDETQRYNSGDYKQAAEDAMHAWLRVQAAVSCHESGKENSSQDGIRLAEAEYWKIVERASQHEFMAEYANDLDSARHGTAFNDEVLKRWGWHLGTLADGNRSALQRIGEPIAGVTYPWLYFGMLFASFCWHNEDHFLYSINYHHAGAPKTWYGIPGKQAEKFERALRNSFPLRFLEDPDLLHLLVIQASPSLLLQQGVDVVRLVQEPGEMVVTWPKAYHCGFSHGWNCSEAINFAPFDWLPKGFEAIGRYCKMGGKRKPLFSHDRLVFELAQQAVRAAASPVDPAAAACPTPGPASTQQAAQTVGFGASNTAEHPGLRSVREKAPPASAATAPGAVVSDAQPVPDSTSKVDILQTGPTERQASTLGQESDLPQQAQQAAELAEACTRQSDCKLAQDFEGLLEVALGWTPPARPAEALPRSNLPLKRRADEADDQPRSKHQNAKRQCRGDGCNCRLPDLTNFLRSFLPSTDKTEPEQEASASDRFSSHQGPGASIPGGKAAKCAKCGNDSQTAVKRPTATPDITQPNHSQQPSASNSSGTNTSVDLPELLLHQHGGEETSAAAGLPDHRPDDSSRPCAGPQGAQTESGPRSSTDMMSNAFSPPDQTAAAPSGQDTDQQEPEQDCGQPSSPDLTPPATSASTAKMAAKDVVVLADALKQVMEEEKGWRRGILQEGATDASVPYGRANLPSLAGDNTEPACSHCATLMFLSCVTCSCSPMDPRCLAHAHIGCACSWRKKLLHIQVPVQQLEALHATLLHQLRAL</sequence>
<dbReference type="GO" id="GO:0032452">
    <property type="term" value="F:histone demethylase activity"/>
    <property type="evidence" value="ECO:0007669"/>
    <property type="project" value="TreeGrafter"/>
</dbReference>
<reference evidence="4 5" key="1">
    <citation type="journal article" date="2024" name="Nat. Commun.">
        <title>Phylogenomics reveals the evolutionary origins of lichenization in chlorophyte algae.</title>
        <authorList>
            <person name="Puginier C."/>
            <person name="Libourel C."/>
            <person name="Otte J."/>
            <person name="Skaloud P."/>
            <person name="Haon M."/>
            <person name="Grisel S."/>
            <person name="Petersen M."/>
            <person name="Berrin J.G."/>
            <person name="Delaux P.M."/>
            <person name="Dal Grande F."/>
            <person name="Keller J."/>
        </authorList>
    </citation>
    <scope>NUCLEOTIDE SEQUENCE [LARGE SCALE GENOMIC DNA]</scope>
    <source>
        <strain evidence="4 5">SAG 2145</strain>
    </source>
</reference>
<feature type="region of interest" description="Disordered" evidence="1">
    <location>
        <begin position="1"/>
        <end position="25"/>
    </location>
</feature>
<dbReference type="Pfam" id="PF02928">
    <property type="entry name" value="zf-C5HC2"/>
    <property type="match status" value="1"/>
</dbReference>
<protein>
    <submittedName>
        <fullName evidence="4">Uncharacterized protein</fullName>
    </submittedName>
</protein>
<comment type="caution">
    <text evidence="4">The sequence shown here is derived from an EMBL/GenBank/DDBJ whole genome shotgun (WGS) entry which is preliminary data.</text>
</comment>
<feature type="region of interest" description="Disordered" evidence="1">
    <location>
        <begin position="531"/>
        <end position="570"/>
    </location>
</feature>
<feature type="region of interest" description="Disordered" evidence="1">
    <location>
        <begin position="678"/>
        <end position="762"/>
    </location>
</feature>
<dbReference type="GO" id="GO:0000785">
    <property type="term" value="C:chromatin"/>
    <property type="evidence" value="ECO:0007669"/>
    <property type="project" value="TreeGrafter"/>
</dbReference>
<gene>
    <name evidence="4" type="ORF">WJX74_008124</name>
</gene>
<feature type="compositionally biased region" description="Basic and acidic residues" evidence="1">
    <location>
        <begin position="547"/>
        <end position="557"/>
    </location>
</feature>
<dbReference type="Pfam" id="PF02375">
    <property type="entry name" value="JmjN"/>
    <property type="match status" value="1"/>
</dbReference>
<dbReference type="Pfam" id="PF02373">
    <property type="entry name" value="JmjC"/>
    <property type="match status" value="1"/>
</dbReference>
<dbReference type="PROSITE" id="PS51184">
    <property type="entry name" value="JMJC"/>
    <property type="match status" value="1"/>
</dbReference>
<dbReference type="Gene3D" id="2.60.120.650">
    <property type="entry name" value="Cupin"/>
    <property type="match status" value="1"/>
</dbReference>
<dbReference type="EMBL" id="JALJOS010000004">
    <property type="protein sequence ID" value="KAK9840352.1"/>
    <property type="molecule type" value="Genomic_DNA"/>
</dbReference>
<dbReference type="SMART" id="SM00558">
    <property type="entry name" value="JmjC"/>
    <property type="match status" value="1"/>
</dbReference>
<dbReference type="InterPro" id="IPR003347">
    <property type="entry name" value="JmjC_dom"/>
</dbReference>
<dbReference type="Proteomes" id="UP001438707">
    <property type="component" value="Unassembled WGS sequence"/>
</dbReference>
<evidence type="ECO:0000259" key="2">
    <source>
        <dbReference type="PROSITE" id="PS51183"/>
    </source>
</evidence>
<keyword evidence="5" id="KW-1185">Reference proteome</keyword>